<dbReference type="Pfam" id="PF23197">
    <property type="entry name" value="IG_AIR9"/>
    <property type="match status" value="1"/>
</dbReference>
<feature type="domain" description="MCAfunc" evidence="1">
    <location>
        <begin position="26"/>
        <end position="154"/>
    </location>
</feature>
<evidence type="ECO:0000313" key="5">
    <source>
        <dbReference type="Proteomes" id="UP001497457"/>
    </source>
</evidence>
<dbReference type="FunFam" id="2.60.40.2700:FF:000001">
    <property type="entry name" value="Transmembrane protein"/>
    <property type="match status" value="1"/>
</dbReference>
<dbReference type="InterPro" id="IPR045766">
    <property type="entry name" value="MCAfunc"/>
</dbReference>
<evidence type="ECO:0000259" key="3">
    <source>
        <dbReference type="Pfam" id="PF23197"/>
    </source>
</evidence>
<keyword evidence="5" id="KW-1185">Reference proteome</keyword>
<dbReference type="InterPro" id="IPR036537">
    <property type="entry name" value="Adaptor_Cbl_N_dom_sf"/>
</dbReference>
<dbReference type="CDD" id="cd21037">
    <property type="entry name" value="MLKL_NTD"/>
    <property type="match status" value="1"/>
</dbReference>
<dbReference type="Gene3D" id="1.20.930.20">
    <property type="entry name" value="Adaptor protein Cbl, N-terminal domain"/>
    <property type="match status" value="1"/>
</dbReference>
<reference evidence="5" key="1">
    <citation type="submission" date="2024-06" db="EMBL/GenBank/DDBJ databases">
        <authorList>
            <person name="Ryan C."/>
        </authorList>
    </citation>
    <scope>NUCLEOTIDE SEQUENCE [LARGE SCALE GENOMIC DNA]</scope>
</reference>
<dbReference type="PANTHER" id="PTHR31149:SF7">
    <property type="entry name" value="EXPRESSED PROTEIN"/>
    <property type="match status" value="1"/>
</dbReference>
<evidence type="ECO:0000259" key="2">
    <source>
        <dbReference type="Pfam" id="PF23080"/>
    </source>
</evidence>
<dbReference type="Pfam" id="PF19584">
    <property type="entry name" value="MCAfunc"/>
    <property type="match status" value="1"/>
</dbReference>
<gene>
    <name evidence="4" type="ORF">URODEC1_LOCUS91245</name>
</gene>
<dbReference type="Gene3D" id="2.60.40.2700">
    <property type="match status" value="1"/>
</dbReference>
<dbReference type="Proteomes" id="UP001497457">
    <property type="component" value="Chromosome 35b"/>
</dbReference>
<dbReference type="AlphaFoldDB" id="A0ABC9E390"/>
<evidence type="ECO:0000259" key="1">
    <source>
        <dbReference type="Pfam" id="PF19584"/>
    </source>
</evidence>
<dbReference type="PANTHER" id="PTHR31149">
    <property type="entry name" value="EXPRESSED PROTEIN"/>
    <property type="match status" value="1"/>
</dbReference>
<dbReference type="EMBL" id="OZ075145">
    <property type="protein sequence ID" value="CAL5049898.1"/>
    <property type="molecule type" value="Genomic_DNA"/>
</dbReference>
<dbReference type="Pfam" id="PF23080">
    <property type="entry name" value="DUF7046"/>
    <property type="match status" value="1"/>
</dbReference>
<feature type="domain" description="DUF7046" evidence="2">
    <location>
        <begin position="311"/>
        <end position="400"/>
    </location>
</feature>
<accession>A0ABC9E390</accession>
<name>A0ABC9E390_9POAL</name>
<proteinExistence type="predicted"/>
<dbReference type="InterPro" id="IPR056284">
    <property type="entry name" value="AIR9-like_A9"/>
</dbReference>
<dbReference type="InterPro" id="IPR059179">
    <property type="entry name" value="MLKL-like_MCAfunc"/>
</dbReference>
<feature type="domain" description="AIR9-like A9" evidence="3">
    <location>
        <begin position="191"/>
        <end position="269"/>
    </location>
</feature>
<protein>
    <submittedName>
        <fullName evidence="4">Uncharacterized protein</fullName>
    </submittedName>
</protein>
<organism evidence="4 5">
    <name type="scientific">Urochloa decumbens</name>
    <dbReference type="NCBI Taxonomy" id="240449"/>
    <lineage>
        <taxon>Eukaryota</taxon>
        <taxon>Viridiplantae</taxon>
        <taxon>Streptophyta</taxon>
        <taxon>Embryophyta</taxon>
        <taxon>Tracheophyta</taxon>
        <taxon>Spermatophyta</taxon>
        <taxon>Magnoliopsida</taxon>
        <taxon>Liliopsida</taxon>
        <taxon>Poales</taxon>
        <taxon>Poaceae</taxon>
        <taxon>PACMAD clade</taxon>
        <taxon>Panicoideae</taxon>
        <taxon>Panicodae</taxon>
        <taxon>Paniceae</taxon>
        <taxon>Melinidinae</taxon>
        <taxon>Urochloa</taxon>
    </lineage>
</organism>
<reference evidence="4 5" key="2">
    <citation type="submission" date="2024-10" db="EMBL/GenBank/DDBJ databases">
        <authorList>
            <person name="Ryan C."/>
        </authorList>
    </citation>
    <scope>NUCLEOTIDE SEQUENCE [LARGE SCALE GENOMIC DNA]</scope>
</reference>
<dbReference type="InterPro" id="IPR055474">
    <property type="entry name" value="DUF7046"/>
</dbReference>
<evidence type="ECO:0000313" key="4">
    <source>
        <dbReference type="EMBL" id="CAL5049898.1"/>
    </source>
</evidence>
<sequence length="410" mass="45470">MAAAWDEVGRAGNLLQLLGVDAFGLASMITQAALTARRNRAACLQLAEHVRIVEGLLRRLQMLPQMRRHPETRRPLEQLDDALRRAYLLVRSCGQEMDLRGYLYQLLTGAHTAASLRAAEEEIDRYIRLIPMIGLVATVRVQSTQEVLELDGEDSAARRSSRLSLDDAPESTATMVLIPTDDVLLPGIEGFQIYGEPRTGSTLTACGFPINGTTLCNFQWVRYLGDGIRQSIEGATMYDYVVTADDVDAVLAVESTPMDDNGLQGELVITFANGESKIACDSDMQSEINACISNEEALYDVFVLKADSWEWELATVMLRRTGYQVKIKRSDEVIIEEEYSQMCQPKIPIGRTTQFVLASPGSVNLSFNTCGITEANNEDYDVRLRDLLVLVMRAFQKKALALDAEEEGNS</sequence>